<protein>
    <submittedName>
        <fullName evidence="1">Uncharacterized protein</fullName>
    </submittedName>
</protein>
<dbReference type="OrthoDB" id="3799380at2759"/>
<dbReference type="EMBL" id="MU005595">
    <property type="protein sequence ID" value="KAF2680620.1"/>
    <property type="molecule type" value="Genomic_DNA"/>
</dbReference>
<dbReference type="Proteomes" id="UP000799291">
    <property type="component" value="Unassembled WGS sequence"/>
</dbReference>
<gene>
    <name evidence="1" type="ORF">K458DRAFT_311100</name>
</gene>
<keyword evidence="2" id="KW-1185">Reference proteome</keyword>
<sequence length="291" mass="33432">MIFYAFIHVEPFKRTLLQYLRPFDIAKLLEALGCSLGTWERNNHMDLLDDIFHDSKEISLIRNLGMTVRIFGADLGILESRLKNPRPYLQEYGETHPLHVFVLVTDTISNDTEQISTMVRDFRLTPELRTAPEDMSVNELSQNFSPTTATNISTLSKWILCAPYLAGSLPKAIPGWVPVFNSQEHVNVWAYISTMPDTNARVLHMDRFLMRQVFGCQNDFELLSNCDILKAKYYALDRYGKHVKELRGKLTLNSLHDIFAADQARRGTSIESFTVYNTVHPLNSSIFLRLE</sequence>
<evidence type="ECO:0000313" key="2">
    <source>
        <dbReference type="Proteomes" id="UP000799291"/>
    </source>
</evidence>
<name>A0A6G1IRL9_9PLEO</name>
<evidence type="ECO:0000313" key="1">
    <source>
        <dbReference type="EMBL" id="KAF2680620.1"/>
    </source>
</evidence>
<dbReference type="AlphaFoldDB" id="A0A6G1IRL9"/>
<reference evidence="1" key="1">
    <citation type="journal article" date="2020" name="Stud. Mycol.">
        <title>101 Dothideomycetes genomes: a test case for predicting lifestyles and emergence of pathogens.</title>
        <authorList>
            <person name="Haridas S."/>
            <person name="Albert R."/>
            <person name="Binder M."/>
            <person name="Bloem J."/>
            <person name="Labutti K."/>
            <person name="Salamov A."/>
            <person name="Andreopoulos B."/>
            <person name="Baker S."/>
            <person name="Barry K."/>
            <person name="Bills G."/>
            <person name="Bluhm B."/>
            <person name="Cannon C."/>
            <person name="Castanera R."/>
            <person name="Culley D."/>
            <person name="Daum C."/>
            <person name="Ezra D."/>
            <person name="Gonzalez J."/>
            <person name="Henrissat B."/>
            <person name="Kuo A."/>
            <person name="Liang C."/>
            <person name="Lipzen A."/>
            <person name="Lutzoni F."/>
            <person name="Magnuson J."/>
            <person name="Mondo S."/>
            <person name="Nolan M."/>
            <person name="Ohm R."/>
            <person name="Pangilinan J."/>
            <person name="Park H.-J."/>
            <person name="Ramirez L."/>
            <person name="Alfaro M."/>
            <person name="Sun H."/>
            <person name="Tritt A."/>
            <person name="Yoshinaga Y."/>
            <person name="Zwiers L.-H."/>
            <person name="Turgeon B."/>
            <person name="Goodwin S."/>
            <person name="Spatafora J."/>
            <person name="Crous P."/>
            <person name="Grigoriev I."/>
        </authorList>
    </citation>
    <scope>NUCLEOTIDE SEQUENCE</scope>
    <source>
        <strain evidence="1">CBS 122367</strain>
    </source>
</reference>
<organism evidence="1 2">
    <name type="scientific">Lentithecium fluviatile CBS 122367</name>
    <dbReference type="NCBI Taxonomy" id="1168545"/>
    <lineage>
        <taxon>Eukaryota</taxon>
        <taxon>Fungi</taxon>
        <taxon>Dikarya</taxon>
        <taxon>Ascomycota</taxon>
        <taxon>Pezizomycotina</taxon>
        <taxon>Dothideomycetes</taxon>
        <taxon>Pleosporomycetidae</taxon>
        <taxon>Pleosporales</taxon>
        <taxon>Massarineae</taxon>
        <taxon>Lentitheciaceae</taxon>
        <taxon>Lentithecium</taxon>
    </lineage>
</organism>
<accession>A0A6G1IRL9</accession>
<proteinExistence type="predicted"/>